<dbReference type="Pfam" id="PF01370">
    <property type="entry name" value="Epimerase"/>
    <property type="match status" value="1"/>
</dbReference>
<sequence length="299" mass="31769">MLVRNPGKAQTALRLHNVPVTSVEIVEADLTDHSALRSGLGGVDAVVHSAAVFSLSPLDGRSMLEVNPASTEAILAEAAALRLDPIVYVSTAGAFMPLTGDPINAESPLSEGCGPYTRSKIAAEHIARRYQAQGQPVVCIYPGGVIGPRDPNADLSDSMALVTLIVKRNTALMPGGARLSIVDVRDVAKACVGSLEAGRGPRRYHLWGEPAQLEEMVGIVSEVTGREIRFRQIPLSVVDVAGWVAELTTRATRVRLPLCVESARLFTQNARSGGPGRIDEAPAQGDFGFPEYTLTTSLR</sequence>
<dbReference type="InterPro" id="IPR036291">
    <property type="entry name" value="NAD(P)-bd_dom_sf"/>
</dbReference>
<dbReference type="Gene3D" id="3.40.50.720">
    <property type="entry name" value="NAD(P)-binding Rossmann-like Domain"/>
    <property type="match status" value="1"/>
</dbReference>
<dbReference type="GO" id="GO:0005737">
    <property type="term" value="C:cytoplasm"/>
    <property type="evidence" value="ECO:0007669"/>
    <property type="project" value="TreeGrafter"/>
</dbReference>
<evidence type="ECO:0000313" key="2">
    <source>
        <dbReference type="EMBL" id="SVD22724.1"/>
    </source>
</evidence>
<accession>A0A382TKT3</accession>
<gene>
    <name evidence="2" type="ORF">METZ01_LOCUS375578</name>
</gene>
<dbReference type="EMBL" id="UINC01137406">
    <property type="protein sequence ID" value="SVD22724.1"/>
    <property type="molecule type" value="Genomic_DNA"/>
</dbReference>
<dbReference type="PANTHER" id="PTHR48079">
    <property type="entry name" value="PROTEIN YEEZ"/>
    <property type="match status" value="1"/>
</dbReference>
<proteinExistence type="predicted"/>
<feature type="domain" description="NAD-dependent epimerase/dehydratase" evidence="1">
    <location>
        <begin position="18"/>
        <end position="204"/>
    </location>
</feature>
<protein>
    <recommendedName>
        <fullName evidence="1">NAD-dependent epimerase/dehydratase domain-containing protein</fullName>
    </recommendedName>
</protein>
<name>A0A382TKT3_9ZZZZ</name>
<dbReference type="InterPro" id="IPR001509">
    <property type="entry name" value="Epimerase_deHydtase"/>
</dbReference>
<reference evidence="2" key="1">
    <citation type="submission" date="2018-05" db="EMBL/GenBank/DDBJ databases">
        <authorList>
            <person name="Lanie J.A."/>
            <person name="Ng W.-L."/>
            <person name="Kazmierczak K.M."/>
            <person name="Andrzejewski T.M."/>
            <person name="Davidsen T.M."/>
            <person name="Wayne K.J."/>
            <person name="Tettelin H."/>
            <person name="Glass J.I."/>
            <person name="Rusch D."/>
            <person name="Podicherti R."/>
            <person name="Tsui H.-C.T."/>
            <person name="Winkler M.E."/>
        </authorList>
    </citation>
    <scope>NUCLEOTIDE SEQUENCE</scope>
</reference>
<dbReference type="GO" id="GO:0004029">
    <property type="term" value="F:aldehyde dehydrogenase (NAD+) activity"/>
    <property type="evidence" value="ECO:0007669"/>
    <property type="project" value="TreeGrafter"/>
</dbReference>
<dbReference type="PANTHER" id="PTHR48079:SF6">
    <property type="entry name" value="NAD(P)-BINDING DOMAIN-CONTAINING PROTEIN-RELATED"/>
    <property type="match status" value="1"/>
</dbReference>
<evidence type="ECO:0000259" key="1">
    <source>
        <dbReference type="Pfam" id="PF01370"/>
    </source>
</evidence>
<feature type="non-terminal residue" evidence="2">
    <location>
        <position position="299"/>
    </location>
</feature>
<organism evidence="2">
    <name type="scientific">marine metagenome</name>
    <dbReference type="NCBI Taxonomy" id="408172"/>
    <lineage>
        <taxon>unclassified sequences</taxon>
        <taxon>metagenomes</taxon>
        <taxon>ecological metagenomes</taxon>
    </lineage>
</organism>
<dbReference type="InterPro" id="IPR051783">
    <property type="entry name" value="NAD(P)-dependent_oxidoreduct"/>
</dbReference>
<dbReference type="SUPFAM" id="SSF51735">
    <property type="entry name" value="NAD(P)-binding Rossmann-fold domains"/>
    <property type="match status" value="1"/>
</dbReference>
<dbReference type="AlphaFoldDB" id="A0A382TKT3"/>